<name>A0A7W2I7P5_9BURK</name>
<evidence type="ECO:0000313" key="2">
    <source>
        <dbReference type="EMBL" id="MBA5606664.1"/>
    </source>
</evidence>
<protein>
    <submittedName>
        <fullName evidence="2">Type VI secretion system-associated FHA domain protein TagH</fullName>
    </submittedName>
</protein>
<comment type="caution">
    <text evidence="2">The sequence shown here is derived from an EMBL/GenBank/DDBJ whole genome shotgun (WGS) entry which is preliminary data.</text>
</comment>
<dbReference type="InterPro" id="IPR017735">
    <property type="entry name" value="T6SS_FHA"/>
</dbReference>
<dbReference type="Gene3D" id="2.60.200.20">
    <property type="match status" value="1"/>
</dbReference>
<dbReference type="Proteomes" id="UP000566711">
    <property type="component" value="Unassembled WGS sequence"/>
</dbReference>
<accession>A0A7W2I7P5</accession>
<dbReference type="Pfam" id="PF20232">
    <property type="entry name" value="T6SS_FHA_C"/>
    <property type="match status" value="1"/>
</dbReference>
<keyword evidence="3" id="KW-1185">Reference proteome</keyword>
<dbReference type="PROSITE" id="PS50006">
    <property type="entry name" value="FHA_DOMAIN"/>
    <property type="match status" value="1"/>
</dbReference>
<dbReference type="InterPro" id="IPR000253">
    <property type="entry name" value="FHA_dom"/>
</dbReference>
<dbReference type="InterPro" id="IPR046883">
    <property type="entry name" value="T6SS_FHA_C"/>
</dbReference>
<dbReference type="SMART" id="SM00240">
    <property type="entry name" value="FHA"/>
    <property type="match status" value="1"/>
</dbReference>
<evidence type="ECO:0000313" key="3">
    <source>
        <dbReference type="Proteomes" id="UP000566711"/>
    </source>
</evidence>
<dbReference type="SUPFAM" id="SSF49879">
    <property type="entry name" value="SMAD/FHA domain"/>
    <property type="match status" value="1"/>
</dbReference>
<organism evidence="2 3">
    <name type="scientific">Rugamonas fusca</name>
    <dbReference type="NCBI Taxonomy" id="2758568"/>
    <lineage>
        <taxon>Bacteria</taxon>
        <taxon>Pseudomonadati</taxon>
        <taxon>Pseudomonadota</taxon>
        <taxon>Betaproteobacteria</taxon>
        <taxon>Burkholderiales</taxon>
        <taxon>Oxalobacteraceae</taxon>
        <taxon>Telluria group</taxon>
        <taxon>Rugamonas</taxon>
    </lineage>
</organism>
<dbReference type="CDD" id="cd00060">
    <property type="entry name" value="FHA"/>
    <property type="match status" value="1"/>
</dbReference>
<dbReference type="AlphaFoldDB" id="A0A7W2I7P5"/>
<dbReference type="EMBL" id="JACEZS010000012">
    <property type="protein sequence ID" value="MBA5606664.1"/>
    <property type="molecule type" value="Genomic_DNA"/>
</dbReference>
<dbReference type="RefSeq" id="WP_182218897.1">
    <property type="nucleotide sequence ID" value="NZ_JACEZS010000012.1"/>
</dbReference>
<reference evidence="2 3" key="1">
    <citation type="submission" date="2020-07" db="EMBL/GenBank/DDBJ databases">
        <title>Novel species isolated from subtropical streams in China.</title>
        <authorList>
            <person name="Lu H."/>
        </authorList>
    </citation>
    <scope>NUCLEOTIDE SEQUENCE [LARGE SCALE GENOMIC DNA]</scope>
    <source>
        <strain evidence="2 3">FT3S</strain>
    </source>
</reference>
<evidence type="ECO:0000259" key="1">
    <source>
        <dbReference type="PROSITE" id="PS50006"/>
    </source>
</evidence>
<dbReference type="NCBIfam" id="TIGR03354">
    <property type="entry name" value="VI_FHA"/>
    <property type="match status" value="1"/>
</dbReference>
<dbReference type="InterPro" id="IPR008984">
    <property type="entry name" value="SMAD_FHA_dom_sf"/>
</dbReference>
<proteinExistence type="predicted"/>
<gene>
    <name evidence="2" type="primary">tagH</name>
    <name evidence="2" type="ORF">H3H36_15000</name>
</gene>
<dbReference type="Pfam" id="PF00498">
    <property type="entry name" value="FHA"/>
    <property type="match status" value="1"/>
</dbReference>
<sequence>MPLTLRVQTYQKQAPALPVARTFDRLGGTIGRAAGNDLELPDPGKYISRNHSKVDYVDGHFVLTDMGSNPTWVNDAPVGLGKSVRLRHGDVLLLGDYVLVAEVDEAAPPAIPVFRPETSDALPFQAQPGVPGAAPASGMENEQWHDTLAGARILEATGSFDPIVAPSPDDPLGLNIQHGGRGKGITVPASAFRGSEPDHVAPQFVPMPGVLMPPSAAPADAPSAPPVALIPDDFDPLASFVPPRVAVEAETVYAPAPVPAMTPAPAPVSVQVQVPSQETVAVHVHVGASVAPVPPAAAVPSAVPVAPVPYAAAAVVPPAPLAPVGPPASSAPAAAPDGAELQVLQALLRGLGVPDIAPSRAPADTAELVGAMLREAMSGTMAVLLARAMTKRESRLEVTVLGAQANNPLKFFPDAEMALTQMLTGSVGGYMPPVKAVASAFDDLKSHELAVIAGMRAALAGVLARFDPARIEAAMEPGGVMDKMMSASRKARMWDRMVEQYGAIAREADDDFQRLFGDKFAAAYEEQIARLQHKH</sequence>
<feature type="domain" description="FHA" evidence="1">
    <location>
        <begin position="28"/>
        <end position="78"/>
    </location>
</feature>